<dbReference type="InterPro" id="IPR006076">
    <property type="entry name" value="FAD-dep_OxRdtase"/>
</dbReference>
<feature type="domain" description="FAD dependent oxidoreductase" evidence="7">
    <location>
        <begin position="9"/>
        <end position="365"/>
    </location>
</feature>
<evidence type="ECO:0000256" key="4">
    <source>
        <dbReference type="ARBA" id="ARBA00022798"/>
    </source>
</evidence>
<keyword evidence="5" id="KW-0274">FAD</keyword>
<keyword evidence="3" id="KW-0285">Flavoprotein</keyword>
<dbReference type="GO" id="GO:0006071">
    <property type="term" value="P:glycerol metabolic process"/>
    <property type="evidence" value="ECO:0007669"/>
    <property type="project" value="UniProtKB-KW"/>
</dbReference>
<dbReference type="AlphaFoldDB" id="A0A3E1K5Y7"/>
<name>A0A3E1K5Y7_9GAMM</name>
<evidence type="ECO:0000256" key="3">
    <source>
        <dbReference type="ARBA" id="ARBA00022630"/>
    </source>
</evidence>
<dbReference type="Pfam" id="PF01266">
    <property type="entry name" value="DAO"/>
    <property type="match status" value="1"/>
</dbReference>
<feature type="domain" description="Alpha-glycerophosphate oxidase C-terminal" evidence="8">
    <location>
        <begin position="405"/>
        <end position="496"/>
    </location>
</feature>
<dbReference type="Gene3D" id="3.50.50.60">
    <property type="entry name" value="FAD/NAD(P)-binding domain"/>
    <property type="match status" value="1"/>
</dbReference>
<evidence type="ECO:0000256" key="6">
    <source>
        <dbReference type="ARBA" id="ARBA00023002"/>
    </source>
</evidence>
<dbReference type="InterPro" id="IPR038299">
    <property type="entry name" value="DAO_C_sf"/>
</dbReference>
<evidence type="ECO:0000259" key="8">
    <source>
        <dbReference type="Pfam" id="PF16901"/>
    </source>
</evidence>
<dbReference type="OrthoDB" id="9766796at2"/>
<keyword evidence="10" id="KW-1185">Reference proteome</keyword>
<comment type="caution">
    <text evidence="9">The sequence shown here is derived from an EMBL/GenBank/DDBJ whole genome shotgun (WGS) entry which is preliminary data.</text>
</comment>
<dbReference type="Gene3D" id="3.30.9.10">
    <property type="entry name" value="D-Amino Acid Oxidase, subunit A, domain 2"/>
    <property type="match status" value="1"/>
</dbReference>
<dbReference type="EMBL" id="QUZK01000047">
    <property type="protein sequence ID" value="RFF29425.1"/>
    <property type="molecule type" value="Genomic_DNA"/>
</dbReference>
<comment type="cofactor">
    <cofactor evidence="1">
        <name>FAD</name>
        <dbReference type="ChEBI" id="CHEBI:57692"/>
    </cofactor>
</comment>
<evidence type="ECO:0000313" key="9">
    <source>
        <dbReference type="EMBL" id="RFF29425.1"/>
    </source>
</evidence>
<keyword evidence="4" id="KW-0319">Glycerol metabolism</keyword>
<gene>
    <name evidence="9" type="ORF">DZC52_13095</name>
</gene>
<comment type="similarity">
    <text evidence="2">Belongs to the FAD-dependent glycerol-3-phosphate dehydrogenase family.</text>
</comment>
<organism evidence="9 10">
    <name type="scientific">Wenzhouxiangella sediminis</name>
    <dbReference type="NCBI Taxonomy" id="1792836"/>
    <lineage>
        <taxon>Bacteria</taxon>
        <taxon>Pseudomonadati</taxon>
        <taxon>Pseudomonadota</taxon>
        <taxon>Gammaproteobacteria</taxon>
        <taxon>Chromatiales</taxon>
        <taxon>Wenzhouxiangellaceae</taxon>
        <taxon>Wenzhouxiangella</taxon>
    </lineage>
</organism>
<reference evidence="9 10" key="1">
    <citation type="submission" date="2018-08" db="EMBL/GenBank/DDBJ databases">
        <title>Wenzhouxiangella salilacus sp. nov., a novel bacterium isolated from a saline lake in Xinjiang Province, China.</title>
        <authorList>
            <person name="Han S."/>
        </authorList>
    </citation>
    <scope>NUCLEOTIDE SEQUENCE [LARGE SCALE GENOMIC DNA]</scope>
    <source>
        <strain evidence="9 10">XDB06</strain>
    </source>
</reference>
<evidence type="ECO:0000313" key="10">
    <source>
        <dbReference type="Proteomes" id="UP000260351"/>
    </source>
</evidence>
<dbReference type="GO" id="GO:0004368">
    <property type="term" value="F:glycerol-3-phosphate dehydrogenase (quinone) activity"/>
    <property type="evidence" value="ECO:0007669"/>
    <property type="project" value="InterPro"/>
</dbReference>
<dbReference type="Gene3D" id="1.10.8.870">
    <property type="entry name" value="Alpha-glycerophosphate oxidase, cap domain"/>
    <property type="match status" value="1"/>
</dbReference>
<dbReference type="Proteomes" id="UP000260351">
    <property type="component" value="Unassembled WGS sequence"/>
</dbReference>
<evidence type="ECO:0000256" key="1">
    <source>
        <dbReference type="ARBA" id="ARBA00001974"/>
    </source>
</evidence>
<dbReference type="Pfam" id="PF16901">
    <property type="entry name" value="DAO_C"/>
    <property type="match status" value="1"/>
</dbReference>
<dbReference type="InterPro" id="IPR031656">
    <property type="entry name" value="DAO_C"/>
</dbReference>
<dbReference type="PANTHER" id="PTHR11985">
    <property type="entry name" value="GLYCEROL-3-PHOSPHATE DEHYDROGENASE"/>
    <property type="match status" value="1"/>
</dbReference>
<evidence type="ECO:0000256" key="2">
    <source>
        <dbReference type="ARBA" id="ARBA00007330"/>
    </source>
</evidence>
<protein>
    <submittedName>
        <fullName evidence="9">Glycerol-3-phosphate dehydrogenase/oxidase</fullName>
    </submittedName>
</protein>
<evidence type="ECO:0000259" key="7">
    <source>
        <dbReference type="Pfam" id="PF01266"/>
    </source>
</evidence>
<dbReference type="GO" id="GO:0046168">
    <property type="term" value="P:glycerol-3-phosphate catabolic process"/>
    <property type="evidence" value="ECO:0007669"/>
    <property type="project" value="TreeGrafter"/>
</dbReference>
<sequence>MAGDGEPWDLVVVGGGITGAGVLREAARRGWRVLLVEQRDFAWGTSSRSARMIHGGLRYLTQGDLRLTREAVAERERLLREAPGLVDELPFLYPVRKGEFPGRRVFSSLLWFYDRFAGRSRHRFHSAEETAWLLPGLDEAGLQGAVGYVDAVTDDARLVMRLLAAARRDGGEAFNYLRAEGLQRGEDGVEGVELVDEVDGRRLTLEARCVVNATGAWADRLRDSVGGAPRLRPLKGSHLVVPAWRLPVFQALACRHPRDGRFVYLYPWAGRTVVGTTDFDYEGDLDEEPGISRAEVAYLLEAVHAQFPAAGIDEGDIVSTWSGIRPIVAKAGDDPARIAPSKASRDHVVFVEDGLVTVTGGKLTTFRLMANDVLRRAARRVGRAFAADHETPVFSPAPAHLPGLRFDNELPRRLGGTYGTAAVRLLAEAGAEEREPVPGTDTLWAELAWSARREAVVHLDDLLLRRSRVGLLLDDGGASLAERVEALCRRDLGWDALRWEEEWQRYRAIHAARYAVPHRDRPGEKQR</sequence>
<evidence type="ECO:0000256" key="5">
    <source>
        <dbReference type="ARBA" id="ARBA00022827"/>
    </source>
</evidence>
<accession>A0A3E1K5Y7</accession>
<dbReference type="InterPro" id="IPR000447">
    <property type="entry name" value="G3P_DH_FAD-dep"/>
</dbReference>
<keyword evidence="6" id="KW-0560">Oxidoreductase</keyword>
<proteinExistence type="inferred from homology"/>
<dbReference type="SUPFAM" id="SSF51905">
    <property type="entry name" value="FAD/NAD(P)-binding domain"/>
    <property type="match status" value="1"/>
</dbReference>
<dbReference type="InterPro" id="IPR036188">
    <property type="entry name" value="FAD/NAD-bd_sf"/>
</dbReference>
<dbReference type="PRINTS" id="PR01001">
    <property type="entry name" value="FADG3PDH"/>
</dbReference>
<dbReference type="PANTHER" id="PTHR11985:SF35">
    <property type="entry name" value="ANAEROBIC GLYCEROL-3-PHOSPHATE DEHYDROGENASE SUBUNIT A"/>
    <property type="match status" value="1"/>
</dbReference>